<evidence type="ECO:0000313" key="1">
    <source>
        <dbReference type="EMBL" id="OGC42185.1"/>
    </source>
</evidence>
<gene>
    <name evidence="1" type="ORF">A2Y85_01495</name>
</gene>
<reference evidence="1 2" key="1">
    <citation type="journal article" date="2016" name="Nat. Commun.">
        <title>Thousands of microbial genomes shed light on interconnected biogeochemical processes in an aquifer system.</title>
        <authorList>
            <person name="Anantharaman K."/>
            <person name="Brown C.T."/>
            <person name="Hug L.A."/>
            <person name="Sharon I."/>
            <person name="Castelle C.J."/>
            <person name="Probst A.J."/>
            <person name="Thomas B.C."/>
            <person name="Singh A."/>
            <person name="Wilkins M.J."/>
            <person name="Karaoz U."/>
            <person name="Brodie E.L."/>
            <person name="Williams K.H."/>
            <person name="Hubbard S.S."/>
            <person name="Banfield J.F."/>
        </authorList>
    </citation>
    <scope>NUCLEOTIDE SEQUENCE [LARGE SCALE GENOMIC DNA]</scope>
</reference>
<evidence type="ECO:0000313" key="2">
    <source>
        <dbReference type="Proteomes" id="UP000177025"/>
    </source>
</evidence>
<dbReference type="Proteomes" id="UP000177025">
    <property type="component" value="Unassembled WGS sequence"/>
</dbReference>
<accession>A0A1F4UB63</accession>
<organism evidence="1 2">
    <name type="scientific">candidate division WOR-3 bacterium RBG_13_43_14</name>
    <dbReference type="NCBI Taxonomy" id="1802590"/>
    <lineage>
        <taxon>Bacteria</taxon>
        <taxon>Bacteria division WOR-3</taxon>
    </lineage>
</organism>
<protein>
    <submittedName>
        <fullName evidence="1">Uncharacterized protein</fullName>
    </submittedName>
</protein>
<sequence>MEKNKISKIIKQIYKNFSEFKDVKPLITDQIITPQTSIYRKLSIGAPKAVKKITRLKFKKKVYTRDRAKLERILIVTLDEKGQIMKTSMSK</sequence>
<dbReference type="EMBL" id="MEUM01000078">
    <property type="protein sequence ID" value="OGC42185.1"/>
    <property type="molecule type" value="Genomic_DNA"/>
</dbReference>
<dbReference type="AlphaFoldDB" id="A0A1F4UB63"/>
<proteinExistence type="predicted"/>
<comment type="caution">
    <text evidence="1">The sequence shown here is derived from an EMBL/GenBank/DDBJ whole genome shotgun (WGS) entry which is preliminary data.</text>
</comment>
<name>A0A1F4UB63_UNCW3</name>